<evidence type="ECO:0000256" key="13">
    <source>
        <dbReference type="SAM" id="Phobius"/>
    </source>
</evidence>
<sequence>MVLAAETPDRDCEIYILPKGRNIRVPATPNGSFPLATVDGSVASLPVGQSEDGTEDVAEEVMDAAVEDALDHRAHPRDPQRFCASYSSPSSKPACNISKRYSKEAHSGLAQPTVKEETPKKKPKAIEIFDKALDTFCDWHDMHGLYFLRNRKNLGATKWLIWVVVECSFISWALYLCYSPFMNLINGKHTVSIDMDGALLKRRLLPDITICPTNPIRKDAAQELGVDIEILTYAMGAVNRGDALSQKIRIDEVRRDRLEAELNDILERNQTTIPHFLFAASLRYSARMLVVPLQVHAADIIRCEDMILSCELGGESRILEAEQCCVEIFKSRPLTSMGPCISTHGYTRYQNYPGASMGLSVVLRVFSSSWLDRNTLSGVAHADGYKVILTASYESPSLAPRIRAHSVNPGRKTLLGLQVVRVEHSGMNVYPVRSNVCGDVDVTMAPNKSVHDLMDHYPYSWNCVERIFRDATINSSCKCYPADIISSEELMNMTIPVCSPETYMWCIRQEVASDQFADLVYERAEKECKPLCTESSYAAMVTNDHLNPTYVESLTKQLGYNLTPSEDVAMIGVHYSMLSERVISYSAYAIIDLISSTGGILGLIFGGSCMTVIQFITFNVWLSRRFVMWGNKRMRESETRNLVLASLDAAKMSGESITPFYPENKRRKGLTTQDCLFV</sequence>
<dbReference type="GO" id="GO:0005886">
    <property type="term" value="C:plasma membrane"/>
    <property type="evidence" value="ECO:0007669"/>
    <property type="project" value="TreeGrafter"/>
</dbReference>
<proteinExistence type="inferred from homology"/>
<name>A0A7R9A8R5_9CRUS</name>
<comment type="similarity">
    <text evidence="2 12">Belongs to the amiloride-sensitive sodium channel (TC 1.A.6) family.</text>
</comment>
<dbReference type="GO" id="GO:0015280">
    <property type="term" value="F:ligand-gated sodium channel activity"/>
    <property type="evidence" value="ECO:0007669"/>
    <property type="project" value="TreeGrafter"/>
</dbReference>
<keyword evidence="6 13" id="KW-1133">Transmembrane helix</keyword>
<dbReference type="OrthoDB" id="5874059at2759"/>
<feature type="transmembrane region" description="Helical" evidence="13">
    <location>
        <begin position="600"/>
        <end position="622"/>
    </location>
</feature>
<dbReference type="EMBL" id="LR901880">
    <property type="protein sequence ID" value="CAD7249567.1"/>
    <property type="molecule type" value="Genomic_DNA"/>
</dbReference>
<evidence type="ECO:0000256" key="6">
    <source>
        <dbReference type="ARBA" id="ARBA00022989"/>
    </source>
</evidence>
<keyword evidence="8 12" id="KW-0406">Ion transport</keyword>
<evidence type="ECO:0000256" key="5">
    <source>
        <dbReference type="ARBA" id="ARBA00022692"/>
    </source>
</evidence>
<dbReference type="AlphaFoldDB" id="A0A7R9A8R5"/>
<keyword evidence="3 12" id="KW-0813">Transport</keyword>
<organism evidence="14">
    <name type="scientific">Darwinula stevensoni</name>
    <dbReference type="NCBI Taxonomy" id="69355"/>
    <lineage>
        <taxon>Eukaryota</taxon>
        <taxon>Metazoa</taxon>
        <taxon>Ecdysozoa</taxon>
        <taxon>Arthropoda</taxon>
        <taxon>Crustacea</taxon>
        <taxon>Oligostraca</taxon>
        <taxon>Ostracoda</taxon>
        <taxon>Podocopa</taxon>
        <taxon>Podocopida</taxon>
        <taxon>Darwinulocopina</taxon>
        <taxon>Darwinuloidea</taxon>
        <taxon>Darwinulidae</taxon>
        <taxon>Darwinula</taxon>
    </lineage>
</organism>
<feature type="transmembrane region" description="Helical" evidence="13">
    <location>
        <begin position="159"/>
        <end position="181"/>
    </location>
</feature>
<evidence type="ECO:0000256" key="11">
    <source>
        <dbReference type="ARBA" id="ARBA00023303"/>
    </source>
</evidence>
<dbReference type="Gene3D" id="1.10.287.770">
    <property type="entry name" value="YojJ-like"/>
    <property type="match status" value="1"/>
</dbReference>
<evidence type="ECO:0008006" key="16">
    <source>
        <dbReference type="Google" id="ProtNLM"/>
    </source>
</evidence>
<dbReference type="EMBL" id="CAJPEV010002363">
    <property type="protein sequence ID" value="CAG0896660.1"/>
    <property type="molecule type" value="Genomic_DNA"/>
</dbReference>
<dbReference type="InterPro" id="IPR001873">
    <property type="entry name" value="ENaC"/>
</dbReference>
<evidence type="ECO:0000256" key="8">
    <source>
        <dbReference type="ARBA" id="ARBA00023065"/>
    </source>
</evidence>
<keyword evidence="10 12" id="KW-0739">Sodium transport</keyword>
<accession>A0A7R9A8R5</accession>
<evidence type="ECO:0000256" key="10">
    <source>
        <dbReference type="ARBA" id="ARBA00023201"/>
    </source>
</evidence>
<evidence type="ECO:0000256" key="7">
    <source>
        <dbReference type="ARBA" id="ARBA00023053"/>
    </source>
</evidence>
<keyword evidence="15" id="KW-1185">Reference proteome</keyword>
<keyword evidence="11 12" id="KW-0407">Ion channel</keyword>
<evidence type="ECO:0000313" key="15">
    <source>
        <dbReference type="Proteomes" id="UP000677054"/>
    </source>
</evidence>
<dbReference type="Pfam" id="PF00858">
    <property type="entry name" value="ASC"/>
    <property type="match status" value="1"/>
</dbReference>
<keyword evidence="5 12" id="KW-0812">Transmembrane</keyword>
<gene>
    <name evidence="14" type="ORF">DSTB1V02_LOCUS9356</name>
</gene>
<dbReference type="Proteomes" id="UP000677054">
    <property type="component" value="Unassembled WGS sequence"/>
</dbReference>
<evidence type="ECO:0000256" key="4">
    <source>
        <dbReference type="ARBA" id="ARBA00022461"/>
    </source>
</evidence>
<evidence type="ECO:0000256" key="12">
    <source>
        <dbReference type="RuleBase" id="RU000679"/>
    </source>
</evidence>
<dbReference type="Gene3D" id="2.60.470.10">
    <property type="entry name" value="Acid-sensing ion channels like domains"/>
    <property type="match status" value="1"/>
</dbReference>
<evidence type="ECO:0000256" key="1">
    <source>
        <dbReference type="ARBA" id="ARBA00004141"/>
    </source>
</evidence>
<comment type="subcellular location">
    <subcellularLocation>
        <location evidence="1">Membrane</location>
        <topology evidence="1">Multi-pass membrane protein</topology>
    </subcellularLocation>
</comment>
<dbReference type="PANTHER" id="PTHR11690">
    <property type="entry name" value="AMILORIDE-SENSITIVE SODIUM CHANNEL-RELATED"/>
    <property type="match status" value="1"/>
</dbReference>
<keyword evidence="7" id="KW-0915">Sodium</keyword>
<keyword evidence="9 13" id="KW-0472">Membrane</keyword>
<evidence type="ECO:0000256" key="9">
    <source>
        <dbReference type="ARBA" id="ARBA00023136"/>
    </source>
</evidence>
<protein>
    <recommendedName>
        <fullName evidence="16">Amiloride-sensitive sodium channel</fullName>
    </recommendedName>
</protein>
<evidence type="ECO:0000256" key="2">
    <source>
        <dbReference type="ARBA" id="ARBA00007193"/>
    </source>
</evidence>
<reference evidence="14" key="1">
    <citation type="submission" date="2020-11" db="EMBL/GenBank/DDBJ databases">
        <authorList>
            <person name="Tran Van P."/>
        </authorList>
    </citation>
    <scope>NUCLEOTIDE SEQUENCE</scope>
</reference>
<dbReference type="PRINTS" id="PR01078">
    <property type="entry name" value="AMINACHANNEL"/>
</dbReference>
<evidence type="ECO:0000313" key="14">
    <source>
        <dbReference type="EMBL" id="CAD7249567.1"/>
    </source>
</evidence>
<evidence type="ECO:0000256" key="3">
    <source>
        <dbReference type="ARBA" id="ARBA00022448"/>
    </source>
</evidence>
<keyword evidence="4 12" id="KW-0894">Sodium channel</keyword>